<dbReference type="Proteomes" id="UP000184501">
    <property type="component" value="Unassembled WGS sequence"/>
</dbReference>
<keyword evidence="2" id="KW-1185">Reference proteome</keyword>
<dbReference type="AlphaFoldDB" id="A0A1M5P3X5"/>
<dbReference type="EMBL" id="FQVN01000017">
    <property type="protein sequence ID" value="SHG96448.1"/>
    <property type="molecule type" value="Genomic_DNA"/>
</dbReference>
<evidence type="ECO:0000313" key="1">
    <source>
        <dbReference type="EMBL" id="SHG96448.1"/>
    </source>
</evidence>
<name>A0A1M5P3X5_STRHI</name>
<reference evidence="1 2" key="1">
    <citation type="submission" date="2016-11" db="EMBL/GenBank/DDBJ databases">
        <authorList>
            <person name="Jaros S."/>
            <person name="Januszkiewicz K."/>
            <person name="Wedrychowicz H."/>
        </authorList>
    </citation>
    <scope>NUCLEOTIDE SEQUENCE [LARGE SCALE GENOMIC DNA]</scope>
    <source>
        <strain evidence="1 2">DSM 44523</strain>
    </source>
</reference>
<protein>
    <submittedName>
        <fullName evidence="1">Uncharacterized protein</fullName>
    </submittedName>
</protein>
<evidence type="ECO:0000313" key="2">
    <source>
        <dbReference type="Proteomes" id="UP000184501"/>
    </source>
</evidence>
<organism evidence="1 2">
    <name type="scientific">Streptoalloteichus hindustanus</name>
    <dbReference type="NCBI Taxonomy" id="2017"/>
    <lineage>
        <taxon>Bacteria</taxon>
        <taxon>Bacillati</taxon>
        <taxon>Actinomycetota</taxon>
        <taxon>Actinomycetes</taxon>
        <taxon>Pseudonocardiales</taxon>
        <taxon>Pseudonocardiaceae</taxon>
        <taxon>Streptoalloteichus</taxon>
    </lineage>
</organism>
<sequence>MLGEPGQEPNVYVTNIGAHGKPGVEAGGVEFLLHAESLSPIDVAVTITVENPVEATQVV</sequence>
<accession>A0A1M5P3X5</accession>
<gene>
    <name evidence="1" type="ORF">SAMN05444320_11761</name>
</gene>
<proteinExistence type="predicted"/>